<protein>
    <recommendedName>
        <fullName evidence="6">DUF3795 domain-containing protein</fullName>
    </recommendedName>
</protein>
<dbReference type="EMBL" id="LNJC01000035">
    <property type="protein sequence ID" value="KYC49465.1"/>
    <property type="molecule type" value="Genomic_DNA"/>
</dbReference>
<dbReference type="Proteomes" id="UP000092403">
    <property type="component" value="Unassembled WGS sequence"/>
</dbReference>
<evidence type="ECO:0000313" key="2">
    <source>
        <dbReference type="EMBL" id="KYC47030.1"/>
    </source>
</evidence>
<proteinExistence type="predicted"/>
<dbReference type="Proteomes" id="UP000092401">
    <property type="component" value="Unassembled WGS sequence"/>
</dbReference>
<dbReference type="Proteomes" id="UP000091929">
    <property type="component" value="Unassembled WGS sequence"/>
</dbReference>
<dbReference type="EMBL" id="LNGF01000035">
    <property type="protein sequence ID" value="KYC47030.1"/>
    <property type="molecule type" value="Genomic_DNA"/>
</dbReference>
<evidence type="ECO:0000313" key="3">
    <source>
        <dbReference type="EMBL" id="KYC49465.1"/>
    </source>
</evidence>
<evidence type="ECO:0000313" key="4">
    <source>
        <dbReference type="Proteomes" id="UP000091929"/>
    </source>
</evidence>
<organism evidence="1 5">
    <name type="scientific">Candidatus Methanofastidiosum methylothiophilum</name>
    <dbReference type="NCBI Taxonomy" id="1705564"/>
    <lineage>
        <taxon>Archaea</taxon>
        <taxon>Methanobacteriati</taxon>
        <taxon>Methanobacteriota</taxon>
        <taxon>Stenosarchaea group</taxon>
        <taxon>Candidatus Methanofastidiosia</taxon>
        <taxon>Candidatus Methanofastidiosales</taxon>
        <taxon>Candidatus Methanofastidiosaceae</taxon>
        <taxon>Candidatus Methanofastidiosum</taxon>
    </lineage>
</organism>
<dbReference type="Pfam" id="PF12675">
    <property type="entry name" value="DUF3795"/>
    <property type="match status" value="1"/>
</dbReference>
<evidence type="ECO:0000313" key="5">
    <source>
        <dbReference type="Proteomes" id="UP000092401"/>
    </source>
</evidence>
<accession>A0A150IPZ7</accession>
<dbReference type="InterPro" id="IPR024227">
    <property type="entry name" value="DUF3795"/>
</dbReference>
<accession>A0A150IX58</accession>
<reference evidence="4 5" key="1">
    <citation type="journal article" date="2016" name="ISME J.">
        <title>Chasing the elusive Euryarchaeota class WSA2: genomes reveal a uniquely fastidious methyl-reducing methanogen.</title>
        <authorList>
            <person name="Nobu M.K."/>
            <person name="Narihiro T."/>
            <person name="Kuroda K."/>
            <person name="Mei R."/>
            <person name="Liu W.T."/>
        </authorList>
    </citation>
    <scope>NUCLEOTIDE SEQUENCE [LARGE SCALE GENOMIC DNA]</scope>
    <source>
        <strain evidence="1">B03fssc0709_Meth_Bin005</strain>
        <strain evidence="2">B15fssc0709_Meth_Bin003</strain>
        <strain evidence="3">BMIXfssc0709_Meth_Bin006</strain>
    </source>
</reference>
<dbReference type="AlphaFoldDB" id="A0A150IJ99"/>
<accession>A0A150IJ99</accession>
<dbReference type="EMBL" id="LNGE01000033">
    <property type="protein sequence ID" value="KYC45037.1"/>
    <property type="molecule type" value="Genomic_DNA"/>
</dbReference>
<comment type="caution">
    <text evidence="1">The sequence shown here is derived from an EMBL/GenBank/DDBJ whole genome shotgun (WGS) entry which is preliminary data.</text>
</comment>
<evidence type="ECO:0008006" key="6">
    <source>
        <dbReference type="Google" id="ProtNLM"/>
    </source>
</evidence>
<evidence type="ECO:0000313" key="1">
    <source>
        <dbReference type="EMBL" id="KYC45037.1"/>
    </source>
</evidence>
<sequence>MESGPITSKLIAPCGMNCGICMAYLREKNHCPGCRFFNSKEPVSIARCIIKNCETIKKTKFCFKCVKYPCTRLKNLDKRYRTKYGMSMIENLENIKKFGIREFVKHERVRWVCPKCGGTINVHRWKCFDCGAERSSIL</sequence>
<gene>
    <name evidence="1" type="ORF">APG10_01236</name>
    <name evidence="2" type="ORF">APG11_01470</name>
    <name evidence="3" type="ORF">APG12_01486</name>
</gene>
<name>A0A150IJ99_9EURY</name>